<dbReference type="STRING" id="2756.BFR44_01170"/>
<dbReference type="Proteomes" id="UP000243591">
    <property type="component" value="Chromosome"/>
</dbReference>
<dbReference type="PANTHER" id="PTHR37305:SF1">
    <property type="entry name" value="MEMBRANE PROTEIN"/>
    <property type="match status" value="1"/>
</dbReference>
<dbReference type="RefSeq" id="WP_029092381.1">
    <property type="nucleotide sequence ID" value="NZ_CBCPHX010000003.1"/>
</dbReference>
<feature type="transmembrane region" description="Helical" evidence="1">
    <location>
        <begin position="170"/>
        <end position="188"/>
    </location>
</feature>
<keyword evidence="3" id="KW-1185">Reference proteome</keyword>
<reference evidence="2 3" key="1">
    <citation type="submission" date="2017-09" db="EMBL/GenBank/DDBJ databases">
        <title>Complete Genome Sequences of Two Strains of the Meat Spoilage Bacterium Brochothrix thermosphacta Isolated from Ground Chicken.</title>
        <authorList>
            <person name="Paoli G.C."/>
            <person name="Wijey C."/>
            <person name="Chen C.-Y."/>
            <person name="Nguyen L."/>
            <person name="Yan X."/>
            <person name="Irwin P.L."/>
        </authorList>
    </citation>
    <scope>NUCLEOTIDE SEQUENCE [LARGE SCALE GENOMIC DNA]</scope>
    <source>
        <strain evidence="2 3">BI</strain>
    </source>
</reference>
<feature type="transmembrane region" description="Helical" evidence="1">
    <location>
        <begin position="18"/>
        <end position="36"/>
    </location>
</feature>
<evidence type="ECO:0000256" key="1">
    <source>
        <dbReference type="SAM" id="Phobius"/>
    </source>
</evidence>
<dbReference type="KEGG" id="bths:CNY62_02715"/>
<feature type="transmembrane region" description="Helical" evidence="1">
    <location>
        <begin position="348"/>
        <end position="374"/>
    </location>
</feature>
<sequence>MINLLLKFELKKVLKQKVVYVILFILIAATSMFYAIHNNQYHMLERGLAEEQVLNNTEVQRVIDETKLDIETEKDRQNLASEEKLLQLGVERVAALNANDSKTALQLEMLMEEHRIEEITSGRQDRSPDFQELETDLALKKEIAKKGYEYNSTMFSVWGPDFSVNMMRYMFPYFLPFCFILVITGVLGSDIETGKWRFLTTLPLKKSRIMGAKKFVAYGIGFVFIALLFLLSFFIAGTVNGYSYSDYPVLVKDVTGYHFITITKQLLQVILLVSAAMYFIVNLTTVLLLLFKNTVITMIVELVLLIITQQLTQRFEAVEATWLAFNPFIYFNIVDITEGNIVDHFKSAYFTTGTGILVLLASSIICLIISRFLVNSERLVLKA</sequence>
<dbReference type="AlphaFoldDB" id="A0A1D2JQX2"/>
<gene>
    <name evidence="2" type="ORF">CNY62_02715</name>
</gene>
<keyword evidence="1" id="KW-0812">Transmembrane</keyword>
<keyword evidence="1" id="KW-0472">Membrane</keyword>
<organism evidence="2 3">
    <name type="scientific">Brochothrix thermosphacta</name>
    <name type="common">Microbacterium thermosphactum</name>
    <dbReference type="NCBI Taxonomy" id="2756"/>
    <lineage>
        <taxon>Bacteria</taxon>
        <taxon>Bacillati</taxon>
        <taxon>Bacillota</taxon>
        <taxon>Bacilli</taxon>
        <taxon>Bacillales</taxon>
        <taxon>Listeriaceae</taxon>
        <taxon>Brochothrix</taxon>
    </lineage>
</organism>
<protein>
    <submittedName>
        <fullName evidence="2">ABC transporter permease</fullName>
    </submittedName>
</protein>
<feature type="transmembrane region" description="Helical" evidence="1">
    <location>
        <begin position="256"/>
        <end position="280"/>
    </location>
</feature>
<feature type="transmembrane region" description="Helical" evidence="1">
    <location>
        <begin position="215"/>
        <end position="236"/>
    </location>
</feature>
<dbReference type="EMBL" id="CP023483">
    <property type="protein sequence ID" value="ATF25392.1"/>
    <property type="molecule type" value="Genomic_DNA"/>
</dbReference>
<feature type="transmembrane region" description="Helical" evidence="1">
    <location>
        <begin position="287"/>
        <end position="307"/>
    </location>
</feature>
<dbReference type="PANTHER" id="PTHR37305">
    <property type="entry name" value="INTEGRAL MEMBRANE PROTEIN-RELATED"/>
    <property type="match status" value="1"/>
</dbReference>
<proteinExistence type="predicted"/>
<name>A0A1D2JQX2_BROTH</name>
<dbReference type="OrthoDB" id="2339352at2"/>
<evidence type="ECO:0000313" key="2">
    <source>
        <dbReference type="EMBL" id="ATF25392.1"/>
    </source>
</evidence>
<keyword evidence="1" id="KW-1133">Transmembrane helix</keyword>
<evidence type="ECO:0000313" key="3">
    <source>
        <dbReference type="Proteomes" id="UP000243591"/>
    </source>
</evidence>
<accession>A0A1D2JQX2</accession>